<dbReference type="AlphaFoldDB" id="A0A6P2BYX7"/>
<dbReference type="PIRSF" id="PIRSF001296">
    <property type="entry name" value="K_ATPase_KdpC"/>
    <property type="match status" value="1"/>
</dbReference>
<dbReference type="RefSeq" id="WP_145854191.1">
    <property type="nucleotide sequence ID" value="NZ_RPFW01000003.1"/>
</dbReference>
<evidence type="ECO:0000313" key="13">
    <source>
        <dbReference type="EMBL" id="TVZ04322.1"/>
    </source>
</evidence>
<evidence type="ECO:0000256" key="5">
    <source>
        <dbReference type="ARBA" id="ARBA00022741"/>
    </source>
</evidence>
<dbReference type="GO" id="GO:0008556">
    <property type="term" value="F:P-type potassium transmembrane transporter activity"/>
    <property type="evidence" value="ECO:0007669"/>
    <property type="project" value="InterPro"/>
</dbReference>
<evidence type="ECO:0000313" key="14">
    <source>
        <dbReference type="Proteomes" id="UP000460272"/>
    </source>
</evidence>
<dbReference type="NCBIfam" id="TIGR00681">
    <property type="entry name" value="kdpC"/>
    <property type="match status" value="1"/>
</dbReference>
<dbReference type="NCBIfam" id="NF001454">
    <property type="entry name" value="PRK00315.1"/>
    <property type="match status" value="1"/>
</dbReference>
<organism evidence="13 14">
    <name type="scientific">Trebonia kvetii</name>
    <dbReference type="NCBI Taxonomy" id="2480626"/>
    <lineage>
        <taxon>Bacteria</taxon>
        <taxon>Bacillati</taxon>
        <taxon>Actinomycetota</taxon>
        <taxon>Actinomycetes</taxon>
        <taxon>Streptosporangiales</taxon>
        <taxon>Treboniaceae</taxon>
        <taxon>Trebonia</taxon>
    </lineage>
</organism>
<sequence length="212" mass="22269">MSRLPAWIGQHLAAVRAIIVMTIITGALYPLAMLGVAQAAFHNQANGSLVTVNGKVVGSSLLCQEFVDSKGNPLPQYFQPRPSTASSSTDKTDYGCDPLYSGASNLGPNNSTLVQNIQQRKVAYAKLNGVPLASVPPDAVTTSGSGLDPYISPQNAADQVNRVAAARHLPVSVVQAQVSKYTQGRVIGFLGEPRVNVLLLNIGLNALPGQHT</sequence>
<evidence type="ECO:0000256" key="6">
    <source>
        <dbReference type="ARBA" id="ARBA00022840"/>
    </source>
</evidence>
<gene>
    <name evidence="11 13" type="primary">kdpC</name>
    <name evidence="13" type="ORF">EAS64_18270</name>
</gene>
<name>A0A6P2BYX7_9ACTN</name>
<accession>A0A6P2BYX7</accession>
<comment type="subunit">
    <text evidence="11">The system is composed of three essential subunits: KdpA, KdpB and KdpC.</text>
</comment>
<dbReference type="HAMAP" id="MF_00276">
    <property type="entry name" value="KdpC"/>
    <property type="match status" value="1"/>
</dbReference>
<keyword evidence="1 11" id="KW-0813">Transport</keyword>
<comment type="function">
    <text evidence="11">Part of the high-affinity ATP-driven potassium transport (or Kdp) system, which catalyzes the hydrolysis of ATP coupled with the electrogenic transport of potassium into the cytoplasm. This subunit acts as a catalytic chaperone that increases the ATP-binding affinity of the ATP-hydrolyzing subunit KdpB by the formation of a transient KdpB/KdpC/ATP ternary complex.</text>
</comment>
<keyword evidence="8 11" id="KW-1133">Transmembrane helix</keyword>
<comment type="caution">
    <text evidence="13">The sequence shown here is derived from an EMBL/GenBank/DDBJ whole genome shotgun (WGS) entry which is preliminary data.</text>
</comment>
<keyword evidence="3 11" id="KW-0633">Potassium transport</keyword>
<dbReference type="PANTHER" id="PTHR30042:SF2">
    <property type="entry name" value="POTASSIUM-TRANSPORTING ATPASE KDPC SUBUNIT"/>
    <property type="match status" value="1"/>
</dbReference>
<feature type="transmembrane region" description="Helical" evidence="11">
    <location>
        <begin position="12"/>
        <end position="32"/>
    </location>
</feature>
<protein>
    <recommendedName>
        <fullName evidence="11">Potassium-transporting ATPase KdpC subunit</fullName>
    </recommendedName>
    <alternativeName>
        <fullName evidence="11">ATP phosphohydrolase [potassium-transporting] C chain</fullName>
    </alternativeName>
    <alternativeName>
        <fullName evidence="11">Potassium-binding and translocating subunit C</fullName>
    </alternativeName>
    <alternativeName>
        <fullName evidence="11">Potassium-translocating ATPase C chain</fullName>
    </alternativeName>
</protein>
<keyword evidence="2 11" id="KW-1003">Cell membrane</keyword>
<evidence type="ECO:0000256" key="1">
    <source>
        <dbReference type="ARBA" id="ARBA00022448"/>
    </source>
</evidence>
<keyword evidence="14" id="KW-1185">Reference proteome</keyword>
<evidence type="ECO:0000256" key="3">
    <source>
        <dbReference type="ARBA" id="ARBA00022538"/>
    </source>
</evidence>
<keyword evidence="10 11" id="KW-0472">Membrane</keyword>
<keyword evidence="4 11" id="KW-0812">Transmembrane</keyword>
<comment type="similarity">
    <text evidence="11">Belongs to the KdpC family.</text>
</comment>
<dbReference type="EMBL" id="RPFW01000003">
    <property type="protein sequence ID" value="TVZ04322.1"/>
    <property type="molecule type" value="Genomic_DNA"/>
</dbReference>
<reference evidence="13 14" key="1">
    <citation type="submission" date="2018-11" db="EMBL/GenBank/DDBJ databases">
        <title>Trebonia kvetii gen.nov., sp.nov., a novel acidophilic actinobacterium, and proposal of the new actinobacterial family Treboniaceae fam. nov.</title>
        <authorList>
            <person name="Rapoport D."/>
            <person name="Sagova-Mareckova M."/>
            <person name="Sedlacek I."/>
            <person name="Provaznik J."/>
            <person name="Kralova S."/>
            <person name="Pavlinic D."/>
            <person name="Benes V."/>
            <person name="Kopecky J."/>
        </authorList>
    </citation>
    <scope>NUCLEOTIDE SEQUENCE [LARGE SCALE GENOMIC DNA]</scope>
    <source>
        <strain evidence="13 14">15Tr583</strain>
    </source>
</reference>
<proteinExistence type="inferred from homology"/>
<evidence type="ECO:0000256" key="7">
    <source>
        <dbReference type="ARBA" id="ARBA00022958"/>
    </source>
</evidence>
<evidence type="ECO:0000256" key="8">
    <source>
        <dbReference type="ARBA" id="ARBA00022989"/>
    </source>
</evidence>
<dbReference type="PANTHER" id="PTHR30042">
    <property type="entry name" value="POTASSIUM-TRANSPORTING ATPASE C CHAIN"/>
    <property type="match status" value="1"/>
</dbReference>
<evidence type="ECO:0000256" key="11">
    <source>
        <dbReference type="HAMAP-Rule" id="MF_00276"/>
    </source>
</evidence>
<keyword evidence="5 11" id="KW-0547">Nucleotide-binding</keyword>
<dbReference type="Pfam" id="PF02669">
    <property type="entry name" value="KdpC"/>
    <property type="match status" value="1"/>
</dbReference>
<evidence type="ECO:0000256" key="2">
    <source>
        <dbReference type="ARBA" id="ARBA00022475"/>
    </source>
</evidence>
<evidence type="ECO:0000256" key="12">
    <source>
        <dbReference type="SAM" id="MobiDB-lite"/>
    </source>
</evidence>
<evidence type="ECO:0000256" key="4">
    <source>
        <dbReference type="ARBA" id="ARBA00022692"/>
    </source>
</evidence>
<dbReference type="Proteomes" id="UP000460272">
    <property type="component" value="Unassembled WGS sequence"/>
</dbReference>
<evidence type="ECO:0000256" key="10">
    <source>
        <dbReference type="ARBA" id="ARBA00023136"/>
    </source>
</evidence>
<dbReference type="GO" id="GO:0005886">
    <property type="term" value="C:plasma membrane"/>
    <property type="evidence" value="ECO:0007669"/>
    <property type="project" value="UniProtKB-SubCell"/>
</dbReference>
<keyword evidence="9 11" id="KW-0406">Ion transport</keyword>
<comment type="subcellular location">
    <subcellularLocation>
        <location evidence="11">Cell membrane</location>
        <topology evidence="11">Single-pass membrane protein</topology>
    </subcellularLocation>
</comment>
<dbReference type="OrthoDB" id="9788285at2"/>
<evidence type="ECO:0000256" key="9">
    <source>
        <dbReference type="ARBA" id="ARBA00023065"/>
    </source>
</evidence>
<keyword evidence="7 11" id="KW-0630">Potassium</keyword>
<dbReference type="GO" id="GO:0005524">
    <property type="term" value="F:ATP binding"/>
    <property type="evidence" value="ECO:0007669"/>
    <property type="project" value="UniProtKB-UniRule"/>
</dbReference>
<keyword evidence="6 11" id="KW-0067">ATP-binding</keyword>
<feature type="region of interest" description="Disordered" evidence="12">
    <location>
        <begin position="73"/>
        <end position="92"/>
    </location>
</feature>
<dbReference type="InterPro" id="IPR003820">
    <property type="entry name" value="KdpC"/>
</dbReference>